<gene>
    <name evidence="2" type="ORF">SAMN05443094_103437</name>
</gene>
<feature type="transmembrane region" description="Helical" evidence="1">
    <location>
        <begin position="29"/>
        <end position="47"/>
    </location>
</feature>
<proteinExistence type="predicted"/>
<dbReference type="Proteomes" id="UP000186385">
    <property type="component" value="Unassembled WGS sequence"/>
</dbReference>
<keyword evidence="1" id="KW-0472">Membrane</keyword>
<evidence type="ECO:0000313" key="2">
    <source>
        <dbReference type="EMBL" id="SIQ71994.1"/>
    </source>
</evidence>
<evidence type="ECO:0000256" key="1">
    <source>
        <dbReference type="SAM" id="Phobius"/>
    </source>
</evidence>
<protein>
    <recommendedName>
        <fullName evidence="4">DUF817 domain-containing protein</fullName>
    </recommendedName>
</protein>
<feature type="transmembrane region" description="Helical" evidence="1">
    <location>
        <begin position="53"/>
        <end position="70"/>
    </location>
</feature>
<evidence type="ECO:0008006" key="4">
    <source>
        <dbReference type="Google" id="ProtNLM"/>
    </source>
</evidence>
<reference evidence="2 3" key="1">
    <citation type="submission" date="2017-01" db="EMBL/GenBank/DDBJ databases">
        <authorList>
            <person name="Mah S.A."/>
            <person name="Swanson W.J."/>
            <person name="Moy G.W."/>
            <person name="Vacquier V.D."/>
        </authorList>
    </citation>
    <scope>NUCLEOTIDE SEQUENCE [LARGE SCALE GENOMIC DNA]</scope>
    <source>
        <strain evidence="2 3">NIO-1016</strain>
    </source>
</reference>
<sequence>MIGTKAVAFPLFSTQLAAFFALQTKSCLFPLYIFFCLAITQLLDLPLLARYDWLLLFCLLMQGWMVYSGLETKDELKVITVFHFIGLGLELFKVNIGSWSYPEEGLFTFYGVPLYSGFMYASVASYLCQCWRRFDVQVSG</sequence>
<dbReference type="Pfam" id="PF05675">
    <property type="entry name" value="DUF817"/>
    <property type="match status" value="1"/>
</dbReference>
<dbReference type="STRING" id="1017273.SAMN05443094_103437"/>
<keyword evidence="1" id="KW-1133">Transmembrane helix</keyword>
<dbReference type="InterPro" id="IPR008535">
    <property type="entry name" value="DUF817"/>
</dbReference>
<evidence type="ECO:0000313" key="3">
    <source>
        <dbReference type="Proteomes" id="UP000186385"/>
    </source>
</evidence>
<feature type="transmembrane region" description="Helical" evidence="1">
    <location>
        <begin position="107"/>
        <end position="128"/>
    </location>
</feature>
<organism evidence="2 3">
    <name type="scientific">Domibacillus enclensis</name>
    <dbReference type="NCBI Taxonomy" id="1017273"/>
    <lineage>
        <taxon>Bacteria</taxon>
        <taxon>Bacillati</taxon>
        <taxon>Bacillota</taxon>
        <taxon>Bacilli</taxon>
        <taxon>Bacillales</taxon>
        <taxon>Bacillaceae</taxon>
        <taxon>Domibacillus</taxon>
    </lineage>
</organism>
<accession>A0A1N6V297</accession>
<dbReference type="EMBL" id="FTLX01000003">
    <property type="protein sequence ID" value="SIQ71994.1"/>
    <property type="molecule type" value="Genomic_DNA"/>
</dbReference>
<name>A0A1N6V297_9BACI</name>
<feature type="transmembrane region" description="Helical" evidence="1">
    <location>
        <begin position="82"/>
        <end position="101"/>
    </location>
</feature>
<keyword evidence="1" id="KW-0812">Transmembrane</keyword>
<dbReference type="AlphaFoldDB" id="A0A1N6V297"/>